<evidence type="ECO:0000256" key="2">
    <source>
        <dbReference type="SAM" id="MobiDB-lite"/>
    </source>
</evidence>
<feature type="compositionally biased region" description="Basic and acidic residues" evidence="2">
    <location>
        <begin position="92"/>
        <end position="102"/>
    </location>
</feature>
<dbReference type="AlphaFoldDB" id="W6QK52"/>
<evidence type="ECO:0000313" key="4">
    <source>
        <dbReference type="Proteomes" id="UP000030686"/>
    </source>
</evidence>
<dbReference type="OMA" id="EPEFEWV"/>
<feature type="region of interest" description="Disordered" evidence="2">
    <location>
        <begin position="440"/>
        <end position="463"/>
    </location>
</feature>
<accession>W6QK52</accession>
<protein>
    <submittedName>
        <fullName evidence="3">Uncharacterized protein</fullName>
    </submittedName>
</protein>
<feature type="region of interest" description="Disordered" evidence="2">
    <location>
        <begin position="202"/>
        <end position="236"/>
    </location>
</feature>
<organism evidence="3 4">
    <name type="scientific">Penicillium roqueforti (strain FM164)</name>
    <dbReference type="NCBI Taxonomy" id="1365484"/>
    <lineage>
        <taxon>Eukaryota</taxon>
        <taxon>Fungi</taxon>
        <taxon>Dikarya</taxon>
        <taxon>Ascomycota</taxon>
        <taxon>Pezizomycotina</taxon>
        <taxon>Eurotiomycetes</taxon>
        <taxon>Eurotiomycetidae</taxon>
        <taxon>Eurotiales</taxon>
        <taxon>Aspergillaceae</taxon>
        <taxon>Penicillium</taxon>
    </lineage>
</organism>
<dbReference type="EMBL" id="HG792019">
    <property type="protein sequence ID" value="CDM36760.1"/>
    <property type="molecule type" value="Genomic_DNA"/>
</dbReference>
<keyword evidence="4" id="KW-1185">Reference proteome</keyword>
<reference evidence="3" key="1">
    <citation type="journal article" date="2014" name="Nat. Commun.">
        <title>Multiple recent horizontal transfers of a large genomic region in cheese making fungi.</title>
        <authorList>
            <person name="Cheeseman K."/>
            <person name="Ropars J."/>
            <person name="Renault P."/>
            <person name="Dupont J."/>
            <person name="Gouzy J."/>
            <person name="Branca A."/>
            <person name="Abraham A.L."/>
            <person name="Ceppi M."/>
            <person name="Conseiller E."/>
            <person name="Debuchy R."/>
            <person name="Malagnac F."/>
            <person name="Goarin A."/>
            <person name="Silar P."/>
            <person name="Lacoste S."/>
            <person name="Sallet E."/>
            <person name="Bensimon A."/>
            <person name="Giraud T."/>
            <person name="Brygoo Y."/>
        </authorList>
    </citation>
    <scope>NUCLEOTIDE SEQUENCE [LARGE SCALE GENOMIC DNA]</scope>
    <source>
        <strain evidence="3">FM164</strain>
    </source>
</reference>
<evidence type="ECO:0000256" key="1">
    <source>
        <dbReference type="SAM" id="Coils"/>
    </source>
</evidence>
<feature type="compositionally biased region" description="Basic and acidic residues" evidence="2">
    <location>
        <begin position="202"/>
        <end position="223"/>
    </location>
</feature>
<feature type="compositionally biased region" description="Basic and acidic residues" evidence="2">
    <location>
        <begin position="443"/>
        <end position="463"/>
    </location>
</feature>
<evidence type="ECO:0000313" key="3">
    <source>
        <dbReference type="EMBL" id="CDM36760.1"/>
    </source>
</evidence>
<dbReference type="Proteomes" id="UP000030686">
    <property type="component" value="Unassembled WGS sequence"/>
</dbReference>
<name>W6QK52_PENRF</name>
<feature type="region of interest" description="Disordered" evidence="2">
    <location>
        <begin position="1"/>
        <end position="25"/>
    </location>
</feature>
<proteinExistence type="predicted"/>
<gene>
    <name evidence="3" type="ORF">PROQFM164_S05g000593</name>
</gene>
<feature type="coiled-coil region" evidence="1">
    <location>
        <begin position="263"/>
        <end position="301"/>
    </location>
</feature>
<keyword evidence="1" id="KW-0175">Coiled coil</keyword>
<feature type="region of interest" description="Disordered" evidence="2">
    <location>
        <begin position="91"/>
        <end position="110"/>
    </location>
</feature>
<sequence>MPVRAMYDDEYSSHDSEFETDVSTRRTGVRTHIRERSVSRQRRPEIITREYITPPIQTRVPRSASISSRHREYELPVAPTAPAVMIFNEQGLKSESRSENKPQSRRVQQRFSDKYNVNRFEDEEEEDIVQVPVAPRRRERAVSNVSRTASPLQRDHELAMNQHMMERNDIRQDIGQQLLERNDLRQDMDLWKHQQEIERLQRELQKSRRAEQERSHEHSRSREQIIVNQPDPHDSRMLREELEYEEEISDRLRKLQHFERKHLSEEEERKAGERYQLKQLAAEKRAAAEQEEVRRKLMEERLKEIACAQDEKIQREKLVREEKWKELARLTEEQEARDKLVREEKWKRLAREKEEEEEREKLIQQIRDEDMRKAREAEEKRKKELAVKAAAVEEWKLEQERRKQREAEEAMQKAREFREHLRSIGYSEEEIDGIINKKKHDEKKKEEKKEKEEDRREERREERRDERKEEKITWIKVHRKHLMPETLIAYGLPWDWDEHDNNYIIIKKWIDDDFQEQLFAHTRRLRETKMLTETSHSMTELKVNDRRKDKMFLVRKKSPSGRVRVFA</sequence>
<dbReference type="OrthoDB" id="6133115at2759"/>